<name>A0A137NUD6_CONC2</name>
<reference evidence="1 2" key="1">
    <citation type="journal article" date="2015" name="Genome Biol. Evol.">
        <title>Phylogenomic analyses indicate that early fungi evolved digesting cell walls of algal ancestors of land plants.</title>
        <authorList>
            <person name="Chang Y."/>
            <person name="Wang S."/>
            <person name="Sekimoto S."/>
            <person name="Aerts A.L."/>
            <person name="Choi C."/>
            <person name="Clum A."/>
            <person name="LaButti K.M."/>
            <person name="Lindquist E.A."/>
            <person name="Yee Ngan C."/>
            <person name="Ohm R.A."/>
            <person name="Salamov A.A."/>
            <person name="Grigoriev I.V."/>
            <person name="Spatafora J.W."/>
            <person name="Berbee M.L."/>
        </authorList>
    </citation>
    <scope>NUCLEOTIDE SEQUENCE [LARGE SCALE GENOMIC DNA]</scope>
    <source>
        <strain evidence="1 2">NRRL 28638</strain>
    </source>
</reference>
<organism evidence="1 2">
    <name type="scientific">Conidiobolus coronatus (strain ATCC 28846 / CBS 209.66 / NRRL 28638)</name>
    <name type="common">Delacroixia coronata</name>
    <dbReference type="NCBI Taxonomy" id="796925"/>
    <lineage>
        <taxon>Eukaryota</taxon>
        <taxon>Fungi</taxon>
        <taxon>Fungi incertae sedis</taxon>
        <taxon>Zoopagomycota</taxon>
        <taxon>Entomophthoromycotina</taxon>
        <taxon>Entomophthoromycetes</taxon>
        <taxon>Entomophthorales</taxon>
        <taxon>Ancylistaceae</taxon>
        <taxon>Conidiobolus</taxon>
    </lineage>
</organism>
<dbReference type="Proteomes" id="UP000070444">
    <property type="component" value="Unassembled WGS sequence"/>
</dbReference>
<protein>
    <submittedName>
        <fullName evidence="1">Uncharacterized protein</fullName>
    </submittedName>
</protein>
<dbReference type="AlphaFoldDB" id="A0A137NUD6"/>
<keyword evidence="2" id="KW-1185">Reference proteome</keyword>
<gene>
    <name evidence="1" type="ORF">CONCODRAFT_80557</name>
</gene>
<dbReference type="EMBL" id="KQ964753">
    <property type="protein sequence ID" value="KXN66214.1"/>
    <property type="molecule type" value="Genomic_DNA"/>
</dbReference>
<accession>A0A137NUD6</accession>
<proteinExistence type="predicted"/>
<evidence type="ECO:0000313" key="2">
    <source>
        <dbReference type="Proteomes" id="UP000070444"/>
    </source>
</evidence>
<sequence length="85" mass="9409">MAPTVLTTKSSDSSNGTLELTLPHLGIHTLKKCRLTCDSWDSSVLPYLLQETSMLRIDYRVLNAEVESSSNNNGVKRKAAELDEN</sequence>
<evidence type="ECO:0000313" key="1">
    <source>
        <dbReference type="EMBL" id="KXN66214.1"/>
    </source>
</evidence>